<evidence type="ECO:0000256" key="1">
    <source>
        <dbReference type="ARBA" id="ARBA00009018"/>
    </source>
</evidence>
<evidence type="ECO:0000256" key="3">
    <source>
        <dbReference type="ARBA" id="ARBA00022840"/>
    </source>
</evidence>
<dbReference type="InterPro" id="IPR027417">
    <property type="entry name" value="P-loop_NTPase"/>
</dbReference>
<comment type="function">
    <text evidence="5">Catalyzes the phosphorylation of the 3'-hydroxyl group of dephosphocoenzyme A to form coenzyme A.</text>
</comment>
<evidence type="ECO:0000256" key="6">
    <source>
        <dbReference type="NCBIfam" id="TIGR00152"/>
    </source>
</evidence>
<evidence type="ECO:0000313" key="8">
    <source>
        <dbReference type="Proteomes" id="UP000182491"/>
    </source>
</evidence>
<keyword evidence="4 5" id="KW-0173">Coenzyme A biosynthesis</keyword>
<keyword evidence="8" id="KW-1185">Reference proteome</keyword>
<evidence type="ECO:0000256" key="5">
    <source>
        <dbReference type="HAMAP-Rule" id="MF_00376"/>
    </source>
</evidence>
<evidence type="ECO:0000256" key="2">
    <source>
        <dbReference type="ARBA" id="ARBA00022741"/>
    </source>
</evidence>
<dbReference type="AlphaFoldDB" id="A0A1I7HX15"/>
<reference evidence="8" key="1">
    <citation type="submission" date="2016-10" db="EMBL/GenBank/DDBJ databases">
        <authorList>
            <person name="Varghese N."/>
        </authorList>
    </citation>
    <scope>NUCLEOTIDE SEQUENCE [LARGE SCALE GENOMIC DNA]</scope>
    <source>
        <strain evidence="8">DSM 18820</strain>
    </source>
</reference>
<dbReference type="SUPFAM" id="SSF52540">
    <property type="entry name" value="P-loop containing nucleoside triphosphate hydrolases"/>
    <property type="match status" value="1"/>
</dbReference>
<dbReference type="EC" id="2.7.1.24" evidence="5 6"/>
<feature type="binding site" evidence="5">
    <location>
        <begin position="11"/>
        <end position="16"/>
    </location>
    <ligand>
        <name>ATP</name>
        <dbReference type="ChEBI" id="CHEBI:30616"/>
    </ligand>
</feature>
<comment type="catalytic activity">
    <reaction evidence="5">
        <text>3'-dephospho-CoA + ATP = ADP + CoA + H(+)</text>
        <dbReference type="Rhea" id="RHEA:18245"/>
        <dbReference type="ChEBI" id="CHEBI:15378"/>
        <dbReference type="ChEBI" id="CHEBI:30616"/>
        <dbReference type="ChEBI" id="CHEBI:57287"/>
        <dbReference type="ChEBI" id="CHEBI:57328"/>
        <dbReference type="ChEBI" id="CHEBI:456216"/>
        <dbReference type="EC" id="2.7.1.24"/>
    </reaction>
</comment>
<dbReference type="GO" id="GO:0005524">
    <property type="term" value="F:ATP binding"/>
    <property type="evidence" value="ECO:0007669"/>
    <property type="project" value="UniProtKB-UniRule"/>
</dbReference>
<dbReference type="Proteomes" id="UP000182491">
    <property type="component" value="Unassembled WGS sequence"/>
</dbReference>
<dbReference type="Pfam" id="PF01121">
    <property type="entry name" value="CoaE"/>
    <property type="match status" value="1"/>
</dbReference>
<dbReference type="CDD" id="cd02022">
    <property type="entry name" value="DPCK"/>
    <property type="match status" value="1"/>
</dbReference>
<comment type="pathway">
    <text evidence="5">Cofactor biosynthesis; coenzyme A biosynthesis; CoA from (R)-pantothenate: step 5/5.</text>
</comment>
<gene>
    <name evidence="5" type="primary">coaE</name>
    <name evidence="7" type="ORF">SAMN04487941_1725</name>
</gene>
<dbReference type="UniPathway" id="UPA00241">
    <property type="reaction ID" value="UER00356"/>
</dbReference>
<dbReference type="RefSeq" id="WP_068837847.1">
    <property type="nucleotide sequence ID" value="NZ_BMXC01000002.1"/>
</dbReference>
<dbReference type="NCBIfam" id="TIGR00152">
    <property type="entry name" value="dephospho-CoA kinase"/>
    <property type="match status" value="1"/>
</dbReference>
<dbReference type="InterPro" id="IPR001977">
    <property type="entry name" value="Depp_CoAkinase"/>
</dbReference>
<dbReference type="PROSITE" id="PS51219">
    <property type="entry name" value="DPCK"/>
    <property type="match status" value="1"/>
</dbReference>
<keyword evidence="2 5" id="KW-0547">Nucleotide-binding</keyword>
<comment type="subcellular location">
    <subcellularLocation>
        <location evidence="5">Cytoplasm</location>
    </subcellularLocation>
</comment>
<proteinExistence type="inferred from homology"/>
<dbReference type="OrthoDB" id="9812943at2"/>
<dbReference type="STRING" id="388950.GCA_001611675_01818"/>
<organism evidence="7 8">
    <name type="scientific">Pontibacter akesuensis</name>
    <dbReference type="NCBI Taxonomy" id="388950"/>
    <lineage>
        <taxon>Bacteria</taxon>
        <taxon>Pseudomonadati</taxon>
        <taxon>Bacteroidota</taxon>
        <taxon>Cytophagia</taxon>
        <taxon>Cytophagales</taxon>
        <taxon>Hymenobacteraceae</taxon>
        <taxon>Pontibacter</taxon>
    </lineage>
</organism>
<dbReference type="EMBL" id="FPCA01000002">
    <property type="protein sequence ID" value="SFU65036.1"/>
    <property type="molecule type" value="Genomic_DNA"/>
</dbReference>
<evidence type="ECO:0000256" key="4">
    <source>
        <dbReference type="ARBA" id="ARBA00022993"/>
    </source>
</evidence>
<dbReference type="PANTHER" id="PTHR10695">
    <property type="entry name" value="DEPHOSPHO-COA KINASE-RELATED"/>
    <property type="match status" value="1"/>
</dbReference>
<evidence type="ECO:0000313" key="7">
    <source>
        <dbReference type="EMBL" id="SFU65036.1"/>
    </source>
</evidence>
<dbReference type="Gene3D" id="3.40.50.300">
    <property type="entry name" value="P-loop containing nucleotide triphosphate hydrolases"/>
    <property type="match status" value="1"/>
</dbReference>
<keyword evidence="5 7" id="KW-0418">Kinase</keyword>
<dbReference type="GO" id="GO:0004140">
    <property type="term" value="F:dephospho-CoA kinase activity"/>
    <property type="evidence" value="ECO:0007669"/>
    <property type="project" value="UniProtKB-UniRule"/>
</dbReference>
<dbReference type="PANTHER" id="PTHR10695:SF46">
    <property type="entry name" value="BIFUNCTIONAL COENZYME A SYNTHASE-RELATED"/>
    <property type="match status" value="1"/>
</dbReference>
<protein>
    <recommendedName>
        <fullName evidence="5 6">Dephospho-CoA kinase</fullName>
        <ecNumber evidence="5 6">2.7.1.24</ecNumber>
    </recommendedName>
    <alternativeName>
        <fullName evidence="5">Dephosphocoenzyme A kinase</fullName>
    </alternativeName>
</protein>
<name>A0A1I7HX15_9BACT</name>
<keyword evidence="5" id="KW-0808">Transferase</keyword>
<keyword evidence="3 5" id="KW-0067">ATP-binding</keyword>
<dbReference type="GO" id="GO:0015937">
    <property type="term" value="P:coenzyme A biosynthetic process"/>
    <property type="evidence" value="ECO:0007669"/>
    <property type="project" value="UniProtKB-UniRule"/>
</dbReference>
<dbReference type="HAMAP" id="MF_00376">
    <property type="entry name" value="Dephospho_CoA_kinase"/>
    <property type="match status" value="1"/>
</dbReference>
<accession>A0A1I7HX15</accession>
<comment type="similarity">
    <text evidence="1 5">Belongs to the CoaE family.</text>
</comment>
<dbReference type="GO" id="GO:0005737">
    <property type="term" value="C:cytoplasm"/>
    <property type="evidence" value="ECO:0007669"/>
    <property type="project" value="UniProtKB-SubCell"/>
</dbReference>
<sequence>MLKVGITGGIGVGKTIVTRMFALLGVPVYDSDARAKWVMRHNPDLQQELLATYGAATFTQAGELDRTYLASQVFNNPEKLAQLNSLVHPHVRRDFESWAAAQAGKPYVLKEAALMYESEAWKQMDQIITVSAPLELRLKRLLLRDTHRTEADITAIIAKQLSEEEKISRAHHVIYNDDRQLLIPQVLTLHQHFLLAKA</sequence>
<keyword evidence="5" id="KW-0963">Cytoplasm</keyword>